<keyword evidence="3" id="KW-1185">Reference proteome</keyword>
<dbReference type="GeneID" id="111086778"/>
<dbReference type="Pfam" id="PF17852">
    <property type="entry name" value="Dynein_AAA_lid"/>
    <property type="match status" value="1"/>
</dbReference>
<dbReference type="InterPro" id="IPR026983">
    <property type="entry name" value="DHC"/>
</dbReference>
<dbReference type="PROSITE" id="PS00675">
    <property type="entry name" value="SIGMA54_INTERACT_1"/>
    <property type="match status" value="1"/>
</dbReference>
<dbReference type="InterPro" id="IPR035699">
    <property type="entry name" value="AAA_6"/>
</dbReference>
<feature type="domain" description="AAA+ ATPase" evidence="2">
    <location>
        <begin position="642"/>
        <end position="793"/>
    </location>
</feature>
<accession>A0ABM1SSW5</accession>
<dbReference type="Gene3D" id="1.20.920.30">
    <property type="match status" value="1"/>
</dbReference>
<protein>
    <submittedName>
        <fullName evidence="4">Dynein heavy chain 6, axonemal-like</fullName>
    </submittedName>
</protein>
<dbReference type="InterPro" id="IPR003593">
    <property type="entry name" value="AAA+_ATPase"/>
</dbReference>
<sequence length="1102" mass="123718">MRKCVHSLEKSSKLKIIKFSMYGNSSETQKVSSTIDNTVEKLLLFGQNVSVRSGFGLFMTVTEKADEQLKLPTNLMVSFRVCHVVEPLPAMILEGIFFSLGFTEAVSIASSLVKLMQNVKSKLPASVSKYFTLKTLKKTAYLAAEEFFNSPHEGQTDDENQEDWDGVSSTTELEERAVVLSLQKNFSSLLSLQEKVWFMDIVQQLFPYFLIGELDTEIFSDWLLKQEVELCLVEMGINPSEELLSKVLDVFSGILSKGSVALVGPSGSGKTISYRSLIMALNHLSGCMSDQETNSSYPCVCVRHLFPDAVTQTAKPKEDNIRESKAGFLSVALSHYSQSIESNETCNQTSTHRPQTWLIVDSIVDPYLWELGLHGGLGWEHILNSDGKMKHSTVKLLVETLNLNNASPAFLTSVSVVMFSSETLHWKALVEGWARGMPIQCNLSLANIDTIVGWIEDSVPAALSFLENTGEKVWWPEAVFSTCQVSTFLQVLSCVLKTLFSGCAPTQDRLQHMTRMKTSYAYAFLWGFGGQLNSRARKKFEPFVQACLKNCIPPIKPPDKGSPFDYTIHQEHGQWVLADGGVFASGKTMSTSSFYVPVSSNFSVTVTMEQIFLDMFNPILLSVSYREMDFGTLILMEWLMKAHQPILISGETGSGKSALLKHINRTYQNSTMVSLSTGYRPAELCQILQMLQKRVKSNGDKASLVPLQIGDSRRLLVCVDDLHLGGRLSGFFSVQEVIRALCSVKKLLVGGTTRHINMNNLDVIVSSATSNPPSNLQVLSSRLRRHFVNLHLSTPNEDSFLQIYSSSLSHWLSQFPKSILQNHAVLVEAMVSSAFELHCNISTQQKLSEENPLCVFSWHSIRQLLNGLLLVKRDKVTLQGSLQLSSVVARSQGPLKKRQDSKLPRLVTKAEEAEPSPLVSKQTFCWLLKVWIHEAQRVYMDRVWDWTEKEWIKQRIIYIVEKHIWSKMWQFVPSKSQHVVLSRRSFQSQTGGGEKHNSRPNRSHVGSTAVSWSMTTEETATSDKDVPSYWALADNIDDFLLSVSDQEKEVVNETTLSDLAVIAVNTIQESRPLILENVTRELIFSDQFLHHLAHLMRAFDHT</sequence>
<dbReference type="Pfam" id="PF12774">
    <property type="entry name" value="AAA_6"/>
    <property type="match status" value="1"/>
</dbReference>
<dbReference type="InterPro" id="IPR025662">
    <property type="entry name" value="Sigma_54_int_dom_ATP-bd_1"/>
</dbReference>
<dbReference type="InterPro" id="IPR043157">
    <property type="entry name" value="Dynein_AAA1S"/>
</dbReference>
<feature type="region of interest" description="Disordered" evidence="1">
    <location>
        <begin position="986"/>
        <end position="1019"/>
    </location>
</feature>
<dbReference type="Pfam" id="PF12775">
    <property type="entry name" value="AAA_7"/>
    <property type="match status" value="1"/>
</dbReference>
<reference evidence="4" key="1">
    <citation type="submission" date="2025-08" db="UniProtKB">
        <authorList>
            <consortium name="RefSeq"/>
        </authorList>
    </citation>
    <scope>IDENTIFICATION</scope>
    <source>
        <tissue evidence="4">Muscle</tissue>
    </source>
</reference>
<dbReference type="Proteomes" id="UP000694941">
    <property type="component" value="Unplaced"/>
</dbReference>
<evidence type="ECO:0000313" key="4">
    <source>
        <dbReference type="RefSeq" id="XP_022246721.1"/>
    </source>
</evidence>
<dbReference type="RefSeq" id="XP_022246721.1">
    <property type="nucleotide sequence ID" value="XM_022391013.1"/>
</dbReference>
<dbReference type="SMART" id="SM00382">
    <property type="entry name" value="AAA"/>
    <property type="match status" value="1"/>
</dbReference>
<dbReference type="PANTHER" id="PTHR45703:SF36">
    <property type="entry name" value="DYNEIN HEAVY CHAIN, CYTOPLASMIC"/>
    <property type="match status" value="1"/>
</dbReference>
<evidence type="ECO:0000313" key="3">
    <source>
        <dbReference type="Proteomes" id="UP000694941"/>
    </source>
</evidence>
<evidence type="ECO:0000259" key="2">
    <source>
        <dbReference type="SMART" id="SM00382"/>
    </source>
</evidence>
<organism evidence="3 4">
    <name type="scientific">Limulus polyphemus</name>
    <name type="common">Atlantic horseshoe crab</name>
    <dbReference type="NCBI Taxonomy" id="6850"/>
    <lineage>
        <taxon>Eukaryota</taxon>
        <taxon>Metazoa</taxon>
        <taxon>Ecdysozoa</taxon>
        <taxon>Arthropoda</taxon>
        <taxon>Chelicerata</taxon>
        <taxon>Merostomata</taxon>
        <taxon>Xiphosura</taxon>
        <taxon>Limulidae</taxon>
        <taxon>Limulus</taxon>
    </lineage>
</organism>
<proteinExistence type="predicted"/>
<dbReference type="SUPFAM" id="SSF52540">
    <property type="entry name" value="P-loop containing nucleoside triphosphate hydrolases"/>
    <property type="match status" value="1"/>
</dbReference>
<dbReference type="InterPro" id="IPR041466">
    <property type="entry name" value="Dynein_AAA5_ext"/>
</dbReference>
<dbReference type="Gene3D" id="1.10.8.710">
    <property type="match status" value="1"/>
</dbReference>
<feature type="compositionally biased region" description="Polar residues" evidence="1">
    <location>
        <begin position="1004"/>
        <end position="1019"/>
    </location>
</feature>
<dbReference type="InterPro" id="IPR027417">
    <property type="entry name" value="P-loop_NTPase"/>
</dbReference>
<dbReference type="PANTHER" id="PTHR45703">
    <property type="entry name" value="DYNEIN HEAVY CHAIN"/>
    <property type="match status" value="1"/>
</dbReference>
<dbReference type="Gene3D" id="1.10.472.130">
    <property type="match status" value="1"/>
</dbReference>
<gene>
    <name evidence="4" type="primary">LOC111086778</name>
</gene>
<evidence type="ECO:0000256" key="1">
    <source>
        <dbReference type="SAM" id="MobiDB-lite"/>
    </source>
</evidence>
<name>A0ABM1SSW5_LIMPO</name>
<dbReference type="Gene3D" id="3.40.50.300">
    <property type="entry name" value="P-loop containing nucleotide triphosphate hydrolases"/>
    <property type="match status" value="2"/>
</dbReference>